<comment type="caution">
    <text evidence="2">The sequence shown here is derived from an EMBL/GenBank/DDBJ whole genome shotgun (WGS) entry which is preliminary data.</text>
</comment>
<dbReference type="RefSeq" id="WP_038988084.1">
    <property type="nucleotide sequence ID" value="NZ_JACALK010000004.1"/>
</dbReference>
<gene>
    <name evidence="2" type="ORF">AV926_02605</name>
</gene>
<dbReference type="EMBL" id="LQNU01000032">
    <property type="protein sequence ID" value="KZE84034.1"/>
    <property type="molecule type" value="Genomic_DNA"/>
</dbReference>
<dbReference type="Gene3D" id="1.20.120.450">
    <property type="entry name" value="dinb family like domain"/>
    <property type="match status" value="1"/>
</dbReference>
<sequence>MKGIEESFKDFERIQKVWSEALNVYSEAEITKKGTDNYWSIGQIYLHLINSTIAFHGKQIELCVKTKNKDSSKKNFKGFMVYNILGKFPPVKIKVPASSDYTPNAPMSKSEVELGLEEVLRKMKIWKDLLSNDFGGKTPHPGFGFLNAQEWFALIPMHWQHHLRQKRDRDKE</sequence>
<dbReference type="Pfam" id="PF12867">
    <property type="entry name" value="DinB_2"/>
    <property type="match status" value="1"/>
</dbReference>
<dbReference type="AlphaFoldDB" id="A0A164AKZ1"/>
<proteinExistence type="predicted"/>
<dbReference type="Proteomes" id="UP000076630">
    <property type="component" value="Unassembled WGS sequence"/>
</dbReference>
<keyword evidence="3" id="KW-1185">Reference proteome</keyword>
<reference evidence="2 3" key="1">
    <citation type="submission" date="2016-01" db="EMBL/GenBank/DDBJ databases">
        <title>Whole genome sequencing of Myroides marinus L41.</title>
        <authorList>
            <person name="Hong K.W."/>
        </authorList>
    </citation>
    <scope>NUCLEOTIDE SEQUENCE [LARGE SCALE GENOMIC DNA]</scope>
    <source>
        <strain evidence="2 3">L41</strain>
    </source>
</reference>
<dbReference type="OrthoDB" id="1495892at2"/>
<name>A0A164AKZ1_9FLAO</name>
<evidence type="ECO:0000313" key="2">
    <source>
        <dbReference type="EMBL" id="KZE84034.1"/>
    </source>
</evidence>
<evidence type="ECO:0000259" key="1">
    <source>
        <dbReference type="Pfam" id="PF12867"/>
    </source>
</evidence>
<evidence type="ECO:0000313" key="3">
    <source>
        <dbReference type="Proteomes" id="UP000076630"/>
    </source>
</evidence>
<protein>
    <recommendedName>
        <fullName evidence="1">DinB-like domain-containing protein</fullName>
    </recommendedName>
</protein>
<dbReference type="InterPro" id="IPR024775">
    <property type="entry name" value="DinB-like"/>
</dbReference>
<dbReference type="InterPro" id="IPR034660">
    <property type="entry name" value="DinB/YfiT-like"/>
</dbReference>
<accession>A0A164AKZ1</accession>
<organism evidence="2 3">
    <name type="scientific">Myroides marinus</name>
    <dbReference type="NCBI Taxonomy" id="703342"/>
    <lineage>
        <taxon>Bacteria</taxon>
        <taxon>Pseudomonadati</taxon>
        <taxon>Bacteroidota</taxon>
        <taxon>Flavobacteriia</taxon>
        <taxon>Flavobacteriales</taxon>
        <taxon>Flavobacteriaceae</taxon>
        <taxon>Myroides</taxon>
    </lineage>
</organism>
<dbReference type="SUPFAM" id="SSF109854">
    <property type="entry name" value="DinB/YfiT-like putative metalloenzymes"/>
    <property type="match status" value="1"/>
</dbReference>
<feature type="domain" description="DinB-like" evidence="1">
    <location>
        <begin position="11"/>
        <end position="165"/>
    </location>
</feature>